<sequence length="264" mass="28766">MSNLAEILGDVVFRSLDPTSLDACPSPSMGSVTSDCLNEWSSTSSKQTKLLRSQSEPVLGPMVNFTGPIKTHQRPQMLWTRSSYGSDEVIQVNDSVEDGGVENLEDVEDEEEEDVSPVSSNYPTHVTCSNPFIHRVHHQEHNFLSSSLPASMSRTTTTERATQELLQLTQPLREGVMSRERLLPASRMKQVGVGGRGKRHASLVGQTLPVISLDSPVEPALDWAGSVKTITPSTSLIGLNQNLTSNGVPLVAPRPIRGWQRGIS</sequence>
<evidence type="ECO:0000313" key="2">
    <source>
        <dbReference type="Proteomes" id="UP000001072"/>
    </source>
</evidence>
<dbReference type="AlphaFoldDB" id="F4S3C1"/>
<proteinExistence type="predicted"/>
<name>F4S3C1_MELLP</name>
<dbReference type="InParanoid" id="F4S3C1"/>
<dbReference type="RefSeq" id="XP_007415940.1">
    <property type="nucleotide sequence ID" value="XM_007415878.1"/>
</dbReference>
<keyword evidence="2" id="KW-1185">Reference proteome</keyword>
<reference evidence="2" key="1">
    <citation type="journal article" date="2011" name="Proc. Natl. Acad. Sci. U.S.A.">
        <title>Obligate biotrophy features unraveled by the genomic analysis of rust fungi.</title>
        <authorList>
            <person name="Duplessis S."/>
            <person name="Cuomo C.A."/>
            <person name="Lin Y.-C."/>
            <person name="Aerts A."/>
            <person name="Tisserant E."/>
            <person name="Veneault-Fourrey C."/>
            <person name="Joly D.L."/>
            <person name="Hacquard S."/>
            <person name="Amselem J."/>
            <person name="Cantarel B.L."/>
            <person name="Chiu R."/>
            <person name="Coutinho P.M."/>
            <person name="Feau N."/>
            <person name="Field M."/>
            <person name="Frey P."/>
            <person name="Gelhaye E."/>
            <person name="Goldberg J."/>
            <person name="Grabherr M.G."/>
            <person name="Kodira C.D."/>
            <person name="Kohler A."/>
            <person name="Kuees U."/>
            <person name="Lindquist E.A."/>
            <person name="Lucas S.M."/>
            <person name="Mago R."/>
            <person name="Mauceli E."/>
            <person name="Morin E."/>
            <person name="Murat C."/>
            <person name="Pangilinan J.L."/>
            <person name="Park R."/>
            <person name="Pearson M."/>
            <person name="Quesneville H."/>
            <person name="Rouhier N."/>
            <person name="Sakthikumar S."/>
            <person name="Salamov A.A."/>
            <person name="Schmutz J."/>
            <person name="Selles B."/>
            <person name="Shapiro H."/>
            <person name="Tanguay P."/>
            <person name="Tuskan G.A."/>
            <person name="Henrissat B."/>
            <person name="Van de Peer Y."/>
            <person name="Rouze P."/>
            <person name="Ellis J.G."/>
            <person name="Dodds P.N."/>
            <person name="Schein J.E."/>
            <person name="Zhong S."/>
            <person name="Hamelin R.C."/>
            <person name="Grigoriev I.V."/>
            <person name="Szabo L.J."/>
            <person name="Martin F."/>
        </authorList>
    </citation>
    <scope>NUCLEOTIDE SEQUENCE [LARGE SCALE GENOMIC DNA]</scope>
    <source>
        <strain evidence="2">98AG31 / pathotype 3-4-7</strain>
    </source>
</reference>
<dbReference type="HOGENOM" id="CLU_1054020_0_0_1"/>
<dbReference type="OrthoDB" id="2507408at2759"/>
<dbReference type="Proteomes" id="UP000001072">
    <property type="component" value="Unassembled WGS sequence"/>
</dbReference>
<dbReference type="GeneID" id="18932287"/>
<protein>
    <submittedName>
        <fullName evidence="1">Uncharacterized protein</fullName>
    </submittedName>
</protein>
<organism evidence="2">
    <name type="scientific">Melampsora larici-populina (strain 98AG31 / pathotype 3-4-7)</name>
    <name type="common">Poplar leaf rust fungus</name>
    <dbReference type="NCBI Taxonomy" id="747676"/>
    <lineage>
        <taxon>Eukaryota</taxon>
        <taxon>Fungi</taxon>
        <taxon>Dikarya</taxon>
        <taxon>Basidiomycota</taxon>
        <taxon>Pucciniomycotina</taxon>
        <taxon>Pucciniomycetes</taxon>
        <taxon>Pucciniales</taxon>
        <taxon>Melampsoraceae</taxon>
        <taxon>Melampsora</taxon>
    </lineage>
</organism>
<dbReference type="EMBL" id="GL883143">
    <property type="protein sequence ID" value="EGG00866.1"/>
    <property type="molecule type" value="Genomic_DNA"/>
</dbReference>
<evidence type="ECO:0000313" key="1">
    <source>
        <dbReference type="EMBL" id="EGG00866.1"/>
    </source>
</evidence>
<dbReference type="KEGG" id="mlr:MELLADRAFT_73113"/>
<dbReference type="VEuPathDB" id="FungiDB:MELLADRAFT_73113"/>
<accession>F4S3C1</accession>
<gene>
    <name evidence="1" type="ORF">MELLADRAFT_73113</name>
</gene>